<dbReference type="EMBL" id="CBSW010000040">
    <property type="protein sequence ID" value="CDG95489.1"/>
    <property type="molecule type" value="Genomic_DNA"/>
</dbReference>
<keyword evidence="1" id="KW-0732">Signal</keyword>
<accession>A0A077N8V2</accession>
<protein>
    <submittedName>
        <fullName evidence="2">Uncharacterized protein</fullName>
    </submittedName>
</protein>
<evidence type="ECO:0000313" key="2">
    <source>
        <dbReference type="EMBL" id="CDG95489.1"/>
    </source>
</evidence>
<evidence type="ECO:0000313" key="3">
    <source>
        <dbReference type="Proteomes" id="UP000028511"/>
    </source>
</evidence>
<dbReference type="AlphaFoldDB" id="A0A077N8V2"/>
<feature type="signal peptide" evidence="1">
    <location>
        <begin position="1"/>
        <end position="22"/>
    </location>
</feature>
<gene>
    <name evidence="2" type="ORF">XBP1_1340034</name>
</gene>
<organism evidence="2 3">
    <name type="scientific">Xenorhabdus bovienii str. puntauvense</name>
    <dbReference type="NCBI Taxonomy" id="1398201"/>
    <lineage>
        <taxon>Bacteria</taxon>
        <taxon>Pseudomonadati</taxon>
        <taxon>Pseudomonadota</taxon>
        <taxon>Gammaproteobacteria</taxon>
        <taxon>Enterobacterales</taxon>
        <taxon>Morganellaceae</taxon>
        <taxon>Xenorhabdus</taxon>
    </lineage>
</organism>
<feature type="chain" id="PRO_5001721359" evidence="1">
    <location>
        <begin position="23"/>
        <end position="168"/>
    </location>
</feature>
<reference evidence="2" key="1">
    <citation type="submission" date="2013-07" db="EMBL/GenBank/DDBJ databases">
        <title>Sub-species coevolution in mutualistic symbiosis.</title>
        <authorList>
            <person name="Murfin K."/>
            <person name="Klassen J."/>
            <person name="Lee M."/>
            <person name="Forst S."/>
            <person name="Stock P."/>
            <person name="Goodrich-Blair H."/>
        </authorList>
    </citation>
    <scope>NUCLEOTIDE SEQUENCE [LARGE SCALE GENOMIC DNA]</scope>
    <source>
        <strain evidence="2">Puntauvense</strain>
    </source>
</reference>
<dbReference type="HOGENOM" id="CLU_1739815_0_0_6"/>
<dbReference type="RefSeq" id="WP_038201419.1">
    <property type="nucleotide sequence ID" value="NZ_CAWLWN010000122.1"/>
</dbReference>
<proteinExistence type="predicted"/>
<evidence type="ECO:0000256" key="1">
    <source>
        <dbReference type="SAM" id="SignalP"/>
    </source>
</evidence>
<sequence>MRLLTQILLFSFISLMSSPSIAHLSTQAEILQQVRERGVNAVVAELGESRKRDEIAYNITTGESQWLRVAFTLSPNMHSEFSKQLLCSLSFALINNPVEVLSLSKKYNSFSSDQICDIPPTLKGLDERTSFIEKLSNSLNAARKSNSGKNNENIENCLWRLWRLAQTL</sequence>
<name>A0A077N8V2_XENBV</name>
<dbReference type="Proteomes" id="UP000028511">
    <property type="component" value="Unassembled WGS sequence"/>
</dbReference>
<comment type="caution">
    <text evidence="2">The sequence shown here is derived from an EMBL/GenBank/DDBJ whole genome shotgun (WGS) entry which is preliminary data.</text>
</comment>